<name>A0A502L3S5_9GAMM</name>
<sequence length="84" mass="9678">MNKKALATDEQAILSQADLDDLLRINEFIESHDEHSLVEELKCAILDSGKLELTQWQSLREQLKEIEALIPHIDLIIQLKKEKS</sequence>
<dbReference type="AlphaFoldDB" id="A0A502L3S5"/>
<comment type="caution">
    <text evidence="1">The sequence shown here is derived from an EMBL/GenBank/DDBJ whole genome shotgun (WGS) entry which is preliminary data.</text>
</comment>
<dbReference type="RefSeq" id="WP_140601498.1">
    <property type="nucleotide sequence ID" value="NZ_SAWY01000003.1"/>
</dbReference>
<accession>A0A502L3S5</accession>
<evidence type="ECO:0000313" key="2">
    <source>
        <dbReference type="Proteomes" id="UP000315303"/>
    </source>
</evidence>
<gene>
    <name evidence="1" type="ORF">EPA86_02455</name>
</gene>
<evidence type="ECO:0000313" key="1">
    <source>
        <dbReference type="EMBL" id="TPH18628.1"/>
    </source>
</evidence>
<proteinExistence type="predicted"/>
<dbReference type="EMBL" id="SAWY01000003">
    <property type="protein sequence ID" value="TPH18628.1"/>
    <property type="molecule type" value="Genomic_DNA"/>
</dbReference>
<dbReference type="OrthoDB" id="6228668at2"/>
<dbReference type="Proteomes" id="UP000315303">
    <property type="component" value="Unassembled WGS sequence"/>
</dbReference>
<keyword evidence="2" id="KW-1185">Reference proteome</keyword>
<protein>
    <submittedName>
        <fullName evidence="1">Uncharacterized protein</fullName>
    </submittedName>
</protein>
<organism evidence="1 2">
    <name type="scientific">Litorilituus lipolyticus</name>
    <dbReference type="NCBI Taxonomy" id="2491017"/>
    <lineage>
        <taxon>Bacteria</taxon>
        <taxon>Pseudomonadati</taxon>
        <taxon>Pseudomonadota</taxon>
        <taxon>Gammaproteobacteria</taxon>
        <taxon>Alteromonadales</taxon>
        <taxon>Colwelliaceae</taxon>
        <taxon>Litorilituus</taxon>
    </lineage>
</organism>
<reference evidence="1 2" key="1">
    <citation type="submission" date="2019-01" db="EMBL/GenBank/DDBJ databases">
        <title>Litorilituus lipolytica sp. nov., isolated from intertidal sand of the Yellow Sea in China.</title>
        <authorList>
            <person name="Liu A."/>
        </authorList>
    </citation>
    <scope>NUCLEOTIDE SEQUENCE [LARGE SCALE GENOMIC DNA]</scope>
    <source>
        <strain evidence="1 2">RZ04</strain>
    </source>
</reference>